<dbReference type="VEuPathDB" id="TrichDB:TVAG_214140"/>
<evidence type="ECO:0000313" key="2">
    <source>
        <dbReference type="EMBL" id="EAY19189.1"/>
    </source>
</evidence>
<reference evidence="2" key="1">
    <citation type="submission" date="2006-10" db="EMBL/GenBank/DDBJ databases">
        <authorList>
            <person name="Amadeo P."/>
            <person name="Zhao Q."/>
            <person name="Wortman J."/>
            <person name="Fraser-Liggett C."/>
            <person name="Carlton J."/>
        </authorList>
    </citation>
    <scope>NUCLEOTIDE SEQUENCE</scope>
    <source>
        <strain evidence="2">G3</strain>
    </source>
</reference>
<dbReference type="EMBL" id="DS113210">
    <property type="protein sequence ID" value="EAY19189.1"/>
    <property type="molecule type" value="Genomic_DNA"/>
</dbReference>
<dbReference type="AlphaFoldDB" id="A2DK18"/>
<keyword evidence="1" id="KW-0472">Membrane</keyword>
<dbReference type="InParanoid" id="A2DK18"/>
<dbReference type="Gene3D" id="3.80.10.10">
    <property type="entry name" value="Ribonuclease Inhibitor"/>
    <property type="match status" value="1"/>
</dbReference>
<sequence>MIEKNSFSNCYELQEILIESNCSITGDVFENCSKLEKIGINSQNYDILQIVSFHNTVKSITLNLSVIKYPSLSSFNHLETINIFSHENDSLINENFITSSNVSISIFGNIKRISDKSFSNSYINTFLYCGDRSVEGKFLSKDRVKIVNVSEYYPHKNIGGLPAHKTSECPNFPKKPYVRLTTFQIILISLSVVILISICITILIKIQRCRKSQKNIESKLMLERLVNAEFG</sequence>
<dbReference type="RefSeq" id="XP_001580175.1">
    <property type="nucleotide sequence ID" value="XM_001580125.1"/>
</dbReference>
<reference evidence="2" key="2">
    <citation type="journal article" date="2007" name="Science">
        <title>Draft genome sequence of the sexually transmitted pathogen Trichomonas vaginalis.</title>
        <authorList>
            <person name="Carlton J.M."/>
            <person name="Hirt R.P."/>
            <person name="Silva J.C."/>
            <person name="Delcher A.L."/>
            <person name="Schatz M."/>
            <person name="Zhao Q."/>
            <person name="Wortman J.R."/>
            <person name="Bidwell S.L."/>
            <person name="Alsmark U.C.M."/>
            <person name="Besteiro S."/>
            <person name="Sicheritz-Ponten T."/>
            <person name="Noel C.J."/>
            <person name="Dacks J.B."/>
            <person name="Foster P.G."/>
            <person name="Simillion C."/>
            <person name="Van de Peer Y."/>
            <person name="Miranda-Saavedra D."/>
            <person name="Barton G.J."/>
            <person name="Westrop G.D."/>
            <person name="Mueller S."/>
            <person name="Dessi D."/>
            <person name="Fiori P.L."/>
            <person name="Ren Q."/>
            <person name="Paulsen I."/>
            <person name="Zhang H."/>
            <person name="Bastida-Corcuera F.D."/>
            <person name="Simoes-Barbosa A."/>
            <person name="Brown M.T."/>
            <person name="Hayes R.D."/>
            <person name="Mukherjee M."/>
            <person name="Okumura C.Y."/>
            <person name="Schneider R."/>
            <person name="Smith A.J."/>
            <person name="Vanacova S."/>
            <person name="Villalvazo M."/>
            <person name="Haas B.J."/>
            <person name="Pertea M."/>
            <person name="Feldblyum T.V."/>
            <person name="Utterback T.R."/>
            <person name="Shu C.L."/>
            <person name="Osoegawa K."/>
            <person name="de Jong P.J."/>
            <person name="Hrdy I."/>
            <person name="Horvathova L."/>
            <person name="Zubacova Z."/>
            <person name="Dolezal P."/>
            <person name="Malik S.B."/>
            <person name="Logsdon J.M. Jr."/>
            <person name="Henze K."/>
            <person name="Gupta A."/>
            <person name="Wang C.C."/>
            <person name="Dunne R.L."/>
            <person name="Upcroft J.A."/>
            <person name="Upcroft P."/>
            <person name="White O."/>
            <person name="Salzberg S.L."/>
            <person name="Tang P."/>
            <person name="Chiu C.-H."/>
            <person name="Lee Y.-S."/>
            <person name="Embley T.M."/>
            <person name="Coombs G.H."/>
            <person name="Mottram J.C."/>
            <person name="Tachezy J."/>
            <person name="Fraser-Liggett C.M."/>
            <person name="Johnson P.J."/>
        </authorList>
    </citation>
    <scope>NUCLEOTIDE SEQUENCE [LARGE SCALE GENOMIC DNA]</scope>
    <source>
        <strain evidence="2">G3</strain>
    </source>
</reference>
<proteinExistence type="predicted"/>
<keyword evidence="1" id="KW-0812">Transmembrane</keyword>
<name>A2DK18_TRIV3</name>
<feature type="transmembrane region" description="Helical" evidence="1">
    <location>
        <begin position="183"/>
        <end position="204"/>
    </location>
</feature>
<keyword evidence="1" id="KW-1133">Transmembrane helix</keyword>
<evidence type="ECO:0000256" key="1">
    <source>
        <dbReference type="SAM" id="Phobius"/>
    </source>
</evidence>
<dbReference type="Proteomes" id="UP000001542">
    <property type="component" value="Unassembled WGS sequence"/>
</dbReference>
<dbReference type="SMR" id="A2DK18"/>
<dbReference type="InterPro" id="IPR032675">
    <property type="entry name" value="LRR_dom_sf"/>
</dbReference>
<dbReference type="Pfam" id="PF13306">
    <property type="entry name" value="LRR_5"/>
    <property type="match status" value="1"/>
</dbReference>
<keyword evidence="3" id="KW-1185">Reference proteome</keyword>
<dbReference type="KEGG" id="tva:5464714"/>
<evidence type="ECO:0000313" key="3">
    <source>
        <dbReference type="Proteomes" id="UP000001542"/>
    </source>
</evidence>
<protein>
    <submittedName>
        <fullName evidence="2">Surface antigen BspA-like</fullName>
    </submittedName>
</protein>
<dbReference type="InterPro" id="IPR026906">
    <property type="entry name" value="LRR_5"/>
</dbReference>
<accession>A2DK18</accession>
<dbReference type="VEuPathDB" id="TrichDB:TVAGG3_0169440"/>
<organism evidence="2 3">
    <name type="scientific">Trichomonas vaginalis (strain ATCC PRA-98 / G3)</name>
    <dbReference type="NCBI Taxonomy" id="412133"/>
    <lineage>
        <taxon>Eukaryota</taxon>
        <taxon>Metamonada</taxon>
        <taxon>Parabasalia</taxon>
        <taxon>Trichomonadida</taxon>
        <taxon>Trichomonadidae</taxon>
        <taxon>Trichomonas</taxon>
    </lineage>
</organism>
<gene>
    <name evidence="2" type="ORF">TVAG_214140</name>
</gene>